<proteinExistence type="inferred from homology"/>
<dbReference type="InterPro" id="IPR052672">
    <property type="entry name" value="Type1_Cytokine_Rcpt_Type2"/>
</dbReference>
<keyword evidence="6 11" id="KW-1133">Transmembrane helix</keyword>
<feature type="chain" id="PRO_5017447188" evidence="12">
    <location>
        <begin position="27"/>
        <end position="913"/>
    </location>
</feature>
<comment type="subcellular location">
    <subcellularLocation>
        <location evidence="1">Membrane</location>
        <topology evidence="1">Single-pass type I membrane protein</topology>
    </subcellularLocation>
</comment>
<dbReference type="Pfam" id="PF00041">
    <property type="entry name" value="fn3"/>
    <property type="match status" value="1"/>
</dbReference>
<evidence type="ECO:0000256" key="2">
    <source>
        <dbReference type="ARBA" id="ARBA00008921"/>
    </source>
</evidence>
<dbReference type="InterPro" id="IPR036116">
    <property type="entry name" value="FN3_sf"/>
</dbReference>
<dbReference type="SMART" id="SM00060">
    <property type="entry name" value="FN3"/>
    <property type="match status" value="4"/>
</dbReference>
<feature type="domain" description="Fibronectin type-III" evidence="13">
    <location>
        <begin position="452"/>
        <end position="549"/>
    </location>
</feature>
<feature type="domain" description="Fibronectin type-III" evidence="13">
    <location>
        <begin position="550"/>
        <end position="647"/>
    </location>
</feature>
<evidence type="ECO:0000256" key="3">
    <source>
        <dbReference type="ARBA" id="ARBA00022692"/>
    </source>
</evidence>
<dbReference type="GeneTree" id="ENSGT00940000159829"/>
<name>A0A3B5AYE4_9TELE</name>
<sequence length="913" mass="99893">MKLSSAFWRCIILLTFLIKCWPPLPASCHALNSPGYLTVKPDKLVLMGSKLTVYCHITEWPRRSHMSLAVDGQTVGSGKKINDTTTMFNLTGVWKPLSAVICTLNSDGLSEIIGGLSLRAGLPPDKPENIICETTRSSDLTHCSWTRGQETHLDTSYNISISRYGVTLMVSQTIYNFDYSKASFFVIRENGTQIHSAQTQNTEKITIRRGMLEENTKYLMTITAYNHFGDSQSDPFIFRKMDIVIPETPHITQIEFGNNSTAAMLQWTTSESSLQLRAATRLSADNVFWEVREGTELSDGLIRVDDLRPLTEYEFQVRTCYSASGLTDTSTSRSSNRSLCSKWSPSVRKTTPGKGPSKQLQVWRILGGQETNRQQTVTVLWKPPPPEDYSGEVKEYNIVLANDQKHTCAAAINCCSVQVPAGVQTLSISVVTSYGKSPPAHVALRHSGVFGPVLGRLAPAANGSALLVSWSWQSSKQGSASGGEVLYYMMQWTSVPEAQLQWRQLAKDLKNTTITGLTPGVRYNVSLYAVTTRGVSAPSSSLGYAREQKPDSGPNMSVLSHEARRILIQWDELPVDQQRGFITKYTVYIQTLDSSNSELNVIVPGTGSRKMLLDCPEGALALQLTASNSAGEGPRGKQISSQPAAPAVGLVIVIVFVLTIFIGIIANLMCWSCVRERIKQKCISWGPAWLVENLPKAEHSNAIRLLEYDRDEPLFSSTYSDPPLSPVIMISQEESDEVYPAVHVEVSQTGSGQTATDTPLVLSETGTVFVGNQLEHGSYKPQIAALTPQEEEAEENQRDVPPNEVDDTCSSVFEGLLGGLLSSVDVDFSDSPQGLTLGSVSGLLWPRTAETSVLNSGYLQDSRATEDGVETDSPFSLDVQKDDIMTPDTADLSLCAGETMLDGGYFPQVAAVK</sequence>
<evidence type="ECO:0000256" key="10">
    <source>
        <dbReference type="SAM" id="MobiDB-lite"/>
    </source>
</evidence>
<dbReference type="Ensembl" id="ENSSPAT00000018817.1">
    <property type="protein sequence ID" value="ENSSPAP00000018537.1"/>
    <property type="gene ID" value="ENSSPAG00000013993.1"/>
</dbReference>
<evidence type="ECO:0000259" key="13">
    <source>
        <dbReference type="PROSITE" id="PS50853"/>
    </source>
</evidence>
<dbReference type="SUPFAM" id="SSF49265">
    <property type="entry name" value="Fibronectin type III"/>
    <property type="match status" value="3"/>
</dbReference>
<keyword evidence="9" id="KW-0325">Glycoprotein</keyword>
<feature type="signal peptide" evidence="12">
    <location>
        <begin position="1"/>
        <end position="26"/>
    </location>
</feature>
<evidence type="ECO:0000256" key="1">
    <source>
        <dbReference type="ARBA" id="ARBA00004479"/>
    </source>
</evidence>
<reference evidence="14" key="1">
    <citation type="submission" date="2023-09" db="UniProtKB">
        <authorList>
            <consortium name="Ensembl"/>
        </authorList>
    </citation>
    <scope>IDENTIFICATION</scope>
</reference>
<dbReference type="PANTHER" id="PTHR48423">
    <property type="entry name" value="INTERLEUKIN-27 RECEPTOR SUBUNIT ALPHA"/>
    <property type="match status" value="1"/>
</dbReference>
<dbReference type="STRING" id="144197.ENSSPAP00000018537"/>
<organism evidence="14">
    <name type="scientific">Stegastes partitus</name>
    <name type="common">bicolor damselfish</name>
    <dbReference type="NCBI Taxonomy" id="144197"/>
    <lineage>
        <taxon>Eukaryota</taxon>
        <taxon>Metazoa</taxon>
        <taxon>Chordata</taxon>
        <taxon>Craniata</taxon>
        <taxon>Vertebrata</taxon>
        <taxon>Euteleostomi</taxon>
        <taxon>Actinopterygii</taxon>
        <taxon>Neopterygii</taxon>
        <taxon>Teleostei</taxon>
        <taxon>Neoteleostei</taxon>
        <taxon>Acanthomorphata</taxon>
        <taxon>Ovalentaria</taxon>
        <taxon>Pomacentridae</taxon>
        <taxon>Stegastes</taxon>
    </lineage>
</organism>
<dbReference type="InterPro" id="IPR003961">
    <property type="entry name" value="FN3_dom"/>
</dbReference>
<keyword evidence="8" id="KW-0675">Receptor</keyword>
<feature type="domain" description="Fibronectin type-III" evidence="13">
    <location>
        <begin position="245"/>
        <end position="354"/>
    </location>
</feature>
<evidence type="ECO:0000256" key="6">
    <source>
        <dbReference type="ARBA" id="ARBA00022989"/>
    </source>
</evidence>
<evidence type="ECO:0000256" key="8">
    <source>
        <dbReference type="ARBA" id="ARBA00023170"/>
    </source>
</evidence>
<evidence type="ECO:0000313" key="14">
    <source>
        <dbReference type="Ensembl" id="ENSSPAP00000018537.1"/>
    </source>
</evidence>
<keyword evidence="3 11" id="KW-0812">Transmembrane</keyword>
<protein>
    <submittedName>
        <fullName evidence="14">Interleukin-12 receptor subunit beta-2-like</fullName>
    </submittedName>
</protein>
<evidence type="ECO:0000256" key="5">
    <source>
        <dbReference type="ARBA" id="ARBA00022737"/>
    </source>
</evidence>
<comment type="similarity">
    <text evidence="2">Belongs to the type I cytokine receptor family. Type 2 subfamily.</text>
</comment>
<dbReference type="PROSITE" id="PS50853">
    <property type="entry name" value="FN3"/>
    <property type="match status" value="3"/>
</dbReference>
<dbReference type="InterPro" id="IPR013783">
    <property type="entry name" value="Ig-like_fold"/>
</dbReference>
<evidence type="ECO:0000256" key="7">
    <source>
        <dbReference type="ARBA" id="ARBA00023136"/>
    </source>
</evidence>
<keyword evidence="7 11" id="KW-0472">Membrane</keyword>
<dbReference type="AlphaFoldDB" id="A0A3B5AYE4"/>
<dbReference type="PANTHER" id="PTHR48423:SF2">
    <property type="entry name" value="INTERLEUKIN-12 RECEPTOR SUBUNIT BETA-2"/>
    <property type="match status" value="1"/>
</dbReference>
<evidence type="ECO:0000256" key="12">
    <source>
        <dbReference type="SAM" id="SignalP"/>
    </source>
</evidence>
<evidence type="ECO:0000256" key="11">
    <source>
        <dbReference type="SAM" id="Phobius"/>
    </source>
</evidence>
<keyword evidence="5" id="KW-0677">Repeat</keyword>
<dbReference type="Gene3D" id="2.60.40.10">
    <property type="entry name" value="Immunoglobulins"/>
    <property type="match status" value="5"/>
</dbReference>
<keyword evidence="4 12" id="KW-0732">Signal</keyword>
<evidence type="ECO:0000256" key="4">
    <source>
        <dbReference type="ARBA" id="ARBA00022729"/>
    </source>
</evidence>
<dbReference type="GO" id="GO:0005886">
    <property type="term" value="C:plasma membrane"/>
    <property type="evidence" value="ECO:0007669"/>
    <property type="project" value="UniProtKB-ARBA"/>
</dbReference>
<evidence type="ECO:0000256" key="9">
    <source>
        <dbReference type="ARBA" id="ARBA00023180"/>
    </source>
</evidence>
<accession>A0A3B5AYE4</accession>
<feature type="transmembrane region" description="Helical" evidence="11">
    <location>
        <begin position="647"/>
        <end position="671"/>
    </location>
</feature>
<feature type="region of interest" description="Disordered" evidence="10">
    <location>
        <begin position="337"/>
        <end position="358"/>
    </location>
</feature>
<dbReference type="CDD" id="cd00063">
    <property type="entry name" value="FN3"/>
    <property type="match status" value="1"/>
</dbReference>